<keyword evidence="2" id="KW-0749">Sporulation</keyword>
<evidence type="ECO:0000256" key="2">
    <source>
        <dbReference type="ARBA" id="ARBA00022969"/>
    </source>
</evidence>
<evidence type="ECO:0000256" key="1">
    <source>
        <dbReference type="ARBA" id="ARBA00004123"/>
    </source>
</evidence>
<keyword evidence="4" id="KW-0804">Transcription</keyword>
<dbReference type="EMBL" id="JACAZH010000001">
    <property type="protein sequence ID" value="KAF7376611.1"/>
    <property type="molecule type" value="Genomic_DNA"/>
</dbReference>
<proteinExistence type="predicted"/>
<dbReference type="InterPro" id="IPR037525">
    <property type="entry name" value="Velvet_dom"/>
</dbReference>
<reference evidence="8" key="1">
    <citation type="submission" date="2020-05" db="EMBL/GenBank/DDBJ databases">
        <title>Mycena genomes resolve the evolution of fungal bioluminescence.</title>
        <authorList>
            <person name="Tsai I.J."/>
        </authorList>
    </citation>
    <scope>NUCLEOTIDE SEQUENCE</scope>
    <source>
        <strain evidence="8">160909Yilan</strain>
    </source>
</reference>
<feature type="region of interest" description="Disordered" evidence="6">
    <location>
        <begin position="409"/>
        <end position="428"/>
    </location>
</feature>
<keyword evidence="5" id="KW-0539">Nucleus</keyword>
<dbReference type="PROSITE" id="PS51821">
    <property type="entry name" value="VELVET"/>
    <property type="match status" value="1"/>
</dbReference>
<evidence type="ECO:0000256" key="5">
    <source>
        <dbReference type="ARBA" id="ARBA00023242"/>
    </source>
</evidence>
<evidence type="ECO:0000256" key="3">
    <source>
        <dbReference type="ARBA" id="ARBA00023015"/>
    </source>
</evidence>
<dbReference type="InterPro" id="IPR038491">
    <property type="entry name" value="Velvet_dom_sf"/>
</dbReference>
<dbReference type="Proteomes" id="UP000623467">
    <property type="component" value="Unassembled WGS sequence"/>
</dbReference>
<dbReference type="AlphaFoldDB" id="A0A8H6ZHX0"/>
<feature type="compositionally biased region" description="Acidic residues" evidence="6">
    <location>
        <begin position="208"/>
        <end position="219"/>
    </location>
</feature>
<feature type="region of interest" description="Disordered" evidence="6">
    <location>
        <begin position="202"/>
        <end position="264"/>
    </location>
</feature>
<evidence type="ECO:0000313" key="8">
    <source>
        <dbReference type="EMBL" id="KAF7376611.1"/>
    </source>
</evidence>
<dbReference type="GO" id="GO:0030435">
    <property type="term" value="P:sporulation resulting in formation of a cellular spore"/>
    <property type="evidence" value="ECO:0007669"/>
    <property type="project" value="UniProtKB-KW"/>
</dbReference>
<dbReference type="GO" id="GO:0005634">
    <property type="term" value="C:nucleus"/>
    <property type="evidence" value="ECO:0007669"/>
    <property type="project" value="UniProtKB-SubCell"/>
</dbReference>
<keyword evidence="3" id="KW-0805">Transcription regulation</keyword>
<dbReference type="PANTHER" id="PTHR33572:SF18">
    <property type="entry name" value="SPORE DEVELOPMENT REGULATOR VOSA"/>
    <property type="match status" value="1"/>
</dbReference>
<sequence length="428" mass="48080">MESSGAHLKYDVKIRQQPLHARISAMKISADRRPVDPPMIVQLSVTDPRNIGVSTSPPSRAPTQASHLHLTNPYYFMYAALIEPHTDNEVKYVCDGGSPSTSGALVSSVRVLKDYPNSDQDAAFFIFPNICVRLEGSWRFKLTLFVIDGDKVKLCATTCSDPFFVYQGKQYPGVQASTPLTRALAAQGVKLRIRQEIRQKNSVRAKEEEDFAALQEAEENTSSTSSPDSSLSRSPPKRRRTLTSPIDSLHSFDSPPPADDAVHLPRQHSSYSSLFAPEKVTDARRTSLDAQIGHRPYNTSREWLSTRILDEYNLSPQFNFVSKPESSDDYVHWGLMRSHPSAENNHGLLHRQASTPDSAERCANTYSWSRDFFAHSPSTTHSEHDTQEQFSPTTPTFWQMNISSSPRAGFEQHAQRPGWPQRVAYRTT</sequence>
<comment type="subcellular location">
    <subcellularLocation>
        <location evidence="1">Nucleus</location>
    </subcellularLocation>
</comment>
<evidence type="ECO:0000313" key="9">
    <source>
        <dbReference type="Proteomes" id="UP000623467"/>
    </source>
</evidence>
<dbReference type="Gene3D" id="2.60.40.3960">
    <property type="entry name" value="Velvet domain"/>
    <property type="match status" value="1"/>
</dbReference>
<feature type="compositionally biased region" description="Low complexity" evidence="6">
    <location>
        <begin position="221"/>
        <end position="234"/>
    </location>
</feature>
<name>A0A8H6ZHX0_9AGAR</name>
<dbReference type="InterPro" id="IPR021740">
    <property type="entry name" value="Velvet"/>
</dbReference>
<dbReference type="OrthoDB" id="5599552at2759"/>
<organism evidence="8 9">
    <name type="scientific">Mycena sanguinolenta</name>
    <dbReference type="NCBI Taxonomy" id="230812"/>
    <lineage>
        <taxon>Eukaryota</taxon>
        <taxon>Fungi</taxon>
        <taxon>Dikarya</taxon>
        <taxon>Basidiomycota</taxon>
        <taxon>Agaricomycotina</taxon>
        <taxon>Agaricomycetes</taxon>
        <taxon>Agaricomycetidae</taxon>
        <taxon>Agaricales</taxon>
        <taxon>Marasmiineae</taxon>
        <taxon>Mycenaceae</taxon>
        <taxon>Mycena</taxon>
    </lineage>
</organism>
<evidence type="ECO:0000259" key="7">
    <source>
        <dbReference type="PROSITE" id="PS51821"/>
    </source>
</evidence>
<evidence type="ECO:0000256" key="6">
    <source>
        <dbReference type="SAM" id="MobiDB-lite"/>
    </source>
</evidence>
<accession>A0A8H6ZHX0</accession>
<feature type="domain" description="Velvet" evidence="7">
    <location>
        <begin position="5"/>
        <end position="194"/>
    </location>
</feature>
<evidence type="ECO:0000256" key="4">
    <source>
        <dbReference type="ARBA" id="ARBA00023163"/>
    </source>
</evidence>
<protein>
    <submittedName>
        <fullName evidence="8">Velvet domain-containing protein</fullName>
    </submittedName>
</protein>
<comment type="caution">
    <text evidence="8">The sequence shown here is derived from an EMBL/GenBank/DDBJ whole genome shotgun (WGS) entry which is preliminary data.</text>
</comment>
<dbReference type="Pfam" id="PF11754">
    <property type="entry name" value="Velvet"/>
    <property type="match status" value="2"/>
</dbReference>
<gene>
    <name evidence="8" type="ORF">MSAN_00077800</name>
</gene>
<dbReference type="PANTHER" id="PTHR33572">
    <property type="entry name" value="SPORE DEVELOPMENT REGULATOR VOSA"/>
    <property type="match status" value="1"/>
</dbReference>
<keyword evidence="9" id="KW-1185">Reference proteome</keyword>